<gene>
    <name evidence="1" type="ORF">G6M90_00g030700</name>
</gene>
<dbReference type="AlphaFoldDB" id="A0A7D5UU54"/>
<proteinExistence type="predicted"/>
<dbReference type="GeneID" id="90967580"/>
<organism evidence="1 2">
    <name type="scientific">Metarhizium brunneum</name>
    <dbReference type="NCBI Taxonomy" id="500148"/>
    <lineage>
        <taxon>Eukaryota</taxon>
        <taxon>Fungi</taxon>
        <taxon>Dikarya</taxon>
        <taxon>Ascomycota</taxon>
        <taxon>Pezizomycotina</taxon>
        <taxon>Sordariomycetes</taxon>
        <taxon>Hypocreomycetidae</taxon>
        <taxon>Hypocreales</taxon>
        <taxon>Clavicipitaceae</taxon>
        <taxon>Metarhizium</taxon>
    </lineage>
</organism>
<dbReference type="KEGG" id="mbrn:90967580"/>
<keyword evidence="2" id="KW-1185">Reference proteome</keyword>
<accession>A0A7D5UU54</accession>
<dbReference type="RefSeq" id="XP_065986322.1">
    <property type="nucleotide sequence ID" value="XM_066130069.1"/>
</dbReference>
<evidence type="ECO:0000313" key="2">
    <source>
        <dbReference type="Proteomes" id="UP000510686"/>
    </source>
</evidence>
<sequence>MASVDAQQWFDKVLPRLAEEVRKVSISATNERNFQIRDISHQISMSLDMLYLSLRVKKENTTGNFQLSDKSCVAGFFHELDSIISPAVLDRLAARNVNS</sequence>
<dbReference type="Proteomes" id="UP000510686">
    <property type="component" value="Chromosome 2"/>
</dbReference>
<reference evidence="1 2" key="1">
    <citation type="submission" date="2020-07" db="EMBL/GenBank/DDBJ databases">
        <title>Telomere length de novo assembly of all 7 chromosomes of the fungus, Metarhizium brunneum, using a novel assembly pipeline.</title>
        <authorList>
            <person name="Saud z."/>
            <person name="Kortsinoglou A."/>
            <person name="Kouvelis V.N."/>
            <person name="Butt T.M."/>
        </authorList>
    </citation>
    <scope>NUCLEOTIDE SEQUENCE [LARGE SCALE GENOMIC DNA]</scope>
    <source>
        <strain evidence="1 2">4556</strain>
    </source>
</reference>
<protein>
    <submittedName>
        <fullName evidence="1">Uncharacterized protein</fullName>
    </submittedName>
</protein>
<evidence type="ECO:0000313" key="1">
    <source>
        <dbReference type="EMBL" id="QLI67234.1"/>
    </source>
</evidence>
<dbReference type="EMBL" id="CP058933">
    <property type="protein sequence ID" value="QLI67234.1"/>
    <property type="molecule type" value="Genomic_DNA"/>
</dbReference>
<name>A0A7D5UU54_9HYPO</name>